<feature type="transmembrane region" description="Helical" evidence="1">
    <location>
        <begin position="188"/>
        <end position="207"/>
    </location>
</feature>
<feature type="transmembrane region" description="Helical" evidence="1">
    <location>
        <begin position="72"/>
        <end position="91"/>
    </location>
</feature>
<dbReference type="PANTHER" id="PTHR36716">
    <property type="entry name" value="F3H9.20 PROTEIN"/>
    <property type="match status" value="1"/>
</dbReference>
<name>A0AAV8UIQ3_9RHOD</name>
<sequence length="253" mass="27305">MASYGFVVSTTGLTIARKGLTCGRPQSRAVRKAPIRMSSSGDSEVLEGPFKGNFGDWYLTKGDVIGVRDYRFALLGAAVSAAIAVGITLGVEKPPLPVVDALYLVANGFLGLSLWKIHIYMKPMHNLLKALWGAGTAGAIAALFLTGEGLALGTYDQTLWMLATGWTFVAMTGLFFKEGICFNRQEAWGLMVLTPILTGGHFLNLLPAQVERGGLGVFAAMFLFFAYRKFEQPATDDLGDKSVFDHLEQQKAA</sequence>
<dbReference type="PANTHER" id="PTHR36716:SF2">
    <property type="entry name" value="F3H9.20 PROTEIN"/>
    <property type="match status" value="1"/>
</dbReference>
<dbReference type="EMBL" id="JAMWBK010000009">
    <property type="protein sequence ID" value="KAJ8902374.1"/>
    <property type="molecule type" value="Genomic_DNA"/>
</dbReference>
<accession>A0AAV8UIQ3</accession>
<evidence type="ECO:0000313" key="2">
    <source>
        <dbReference type="EMBL" id="KAJ8902374.1"/>
    </source>
</evidence>
<evidence type="ECO:0000313" key="3">
    <source>
        <dbReference type="Proteomes" id="UP001157974"/>
    </source>
</evidence>
<feature type="transmembrane region" description="Helical" evidence="1">
    <location>
        <begin position="97"/>
        <end position="115"/>
    </location>
</feature>
<protein>
    <submittedName>
        <fullName evidence="2">Uncharacterized protein</fullName>
    </submittedName>
</protein>
<evidence type="ECO:0000256" key="1">
    <source>
        <dbReference type="SAM" id="Phobius"/>
    </source>
</evidence>
<dbReference type="Pfam" id="PF10063">
    <property type="entry name" value="DUF2301"/>
    <property type="match status" value="1"/>
</dbReference>
<keyword evidence="1" id="KW-1133">Transmembrane helix</keyword>
<keyword evidence="1" id="KW-0812">Transmembrane</keyword>
<organism evidence="2 3">
    <name type="scientific">Rhodosorus marinus</name>
    <dbReference type="NCBI Taxonomy" id="101924"/>
    <lineage>
        <taxon>Eukaryota</taxon>
        <taxon>Rhodophyta</taxon>
        <taxon>Stylonematophyceae</taxon>
        <taxon>Stylonematales</taxon>
        <taxon>Stylonemataceae</taxon>
        <taxon>Rhodosorus</taxon>
    </lineage>
</organism>
<feature type="transmembrane region" description="Helical" evidence="1">
    <location>
        <begin position="127"/>
        <end position="146"/>
    </location>
</feature>
<comment type="caution">
    <text evidence="2">The sequence shown here is derived from an EMBL/GenBank/DDBJ whole genome shotgun (WGS) entry which is preliminary data.</text>
</comment>
<proteinExistence type="predicted"/>
<feature type="transmembrane region" description="Helical" evidence="1">
    <location>
        <begin position="158"/>
        <end position="176"/>
    </location>
</feature>
<gene>
    <name evidence="2" type="ORF">NDN08_006781</name>
</gene>
<dbReference type="Proteomes" id="UP001157974">
    <property type="component" value="Unassembled WGS sequence"/>
</dbReference>
<feature type="transmembrane region" description="Helical" evidence="1">
    <location>
        <begin position="213"/>
        <end position="230"/>
    </location>
</feature>
<dbReference type="InterPro" id="IPR019275">
    <property type="entry name" value="DUF2301"/>
</dbReference>
<reference evidence="2 3" key="1">
    <citation type="journal article" date="2023" name="Nat. Commun.">
        <title>Origin of minicircular mitochondrial genomes in red algae.</title>
        <authorList>
            <person name="Lee Y."/>
            <person name="Cho C.H."/>
            <person name="Lee Y.M."/>
            <person name="Park S.I."/>
            <person name="Yang J.H."/>
            <person name="West J.A."/>
            <person name="Bhattacharya D."/>
            <person name="Yoon H.S."/>
        </authorList>
    </citation>
    <scope>NUCLEOTIDE SEQUENCE [LARGE SCALE GENOMIC DNA]</scope>
    <source>
        <strain evidence="2 3">CCMP1338</strain>
        <tissue evidence="2">Whole cell</tissue>
    </source>
</reference>
<dbReference type="AlphaFoldDB" id="A0AAV8UIQ3"/>
<keyword evidence="3" id="KW-1185">Reference proteome</keyword>
<keyword evidence="1" id="KW-0472">Membrane</keyword>